<dbReference type="InterPro" id="IPR018912">
    <property type="entry name" value="DUF2478"/>
</dbReference>
<dbReference type="EMBL" id="JAOWLA010000002">
    <property type="protein sequence ID" value="MCV2863791.1"/>
    <property type="molecule type" value="Genomic_DNA"/>
</dbReference>
<sequence>MHLAYITSAQSGETDRVLSETAALLARRGVRLAGVVQTNIHRPRRYRCDMDLRLLPDGPVINITQDLGANARGCQLNPGALEQAVAEVARRLARGDADMLILNKFGKHEAEGRGFRELVGEALERGLPVLLGVNGLNLPDFLAFTGGLAVPLPCDPAALADWAGQRALTPA</sequence>
<dbReference type="Pfam" id="PF10649">
    <property type="entry name" value="DUF2478"/>
    <property type="match status" value="1"/>
</dbReference>
<proteinExistence type="predicted"/>
<dbReference type="Gene3D" id="3.40.50.300">
    <property type="entry name" value="P-loop containing nucleotide triphosphate hydrolases"/>
    <property type="match status" value="1"/>
</dbReference>
<name>A0ABT2YZ35_9RHOB</name>
<comment type="caution">
    <text evidence="1">The sequence shown here is derived from an EMBL/GenBank/DDBJ whole genome shotgun (WGS) entry which is preliminary data.</text>
</comment>
<accession>A0ABT2YZ35</accession>
<protein>
    <submittedName>
        <fullName evidence="1">DUF2478 domain-containing protein</fullName>
    </submittedName>
</protein>
<keyword evidence="2" id="KW-1185">Reference proteome</keyword>
<evidence type="ECO:0000313" key="1">
    <source>
        <dbReference type="EMBL" id="MCV2863791.1"/>
    </source>
</evidence>
<dbReference type="InterPro" id="IPR027417">
    <property type="entry name" value="P-loop_NTPase"/>
</dbReference>
<evidence type="ECO:0000313" key="2">
    <source>
        <dbReference type="Proteomes" id="UP001652503"/>
    </source>
</evidence>
<reference evidence="1 2" key="1">
    <citation type="submission" date="2022-10" db="EMBL/GenBank/DDBJ databases">
        <title>Defluviimonas sp. nov., isolated from ocean surface water.</title>
        <authorList>
            <person name="He W."/>
            <person name="Wang L."/>
            <person name="Zhang D.-F."/>
        </authorList>
    </citation>
    <scope>NUCLEOTIDE SEQUENCE [LARGE SCALE GENOMIC DNA]</scope>
    <source>
        <strain evidence="1 2">WL0075</strain>
    </source>
</reference>
<gene>
    <name evidence="1" type="ORF">OE647_03435</name>
</gene>
<dbReference type="RefSeq" id="WP_263720253.1">
    <property type="nucleotide sequence ID" value="NZ_JAOWLA010000002.1"/>
</dbReference>
<organism evidence="1 2">
    <name type="scientific">Albidovulum sediminicola</name>
    <dbReference type="NCBI Taxonomy" id="2984331"/>
    <lineage>
        <taxon>Bacteria</taxon>
        <taxon>Pseudomonadati</taxon>
        <taxon>Pseudomonadota</taxon>
        <taxon>Alphaproteobacteria</taxon>
        <taxon>Rhodobacterales</taxon>
        <taxon>Paracoccaceae</taxon>
        <taxon>Albidovulum</taxon>
    </lineage>
</organism>
<dbReference type="Proteomes" id="UP001652503">
    <property type="component" value="Unassembled WGS sequence"/>
</dbReference>